<dbReference type="CDD" id="cd03375">
    <property type="entry name" value="TPP_OGFOR"/>
    <property type="match status" value="1"/>
</dbReference>
<comment type="cofactor">
    <cofactor evidence="3">
        <name>[4Fe-4S] cluster</name>
        <dbReference type="ChEBI" id="CHEBI:49883"/>
    </cofactor>
</comment>
<evidence type="ECO:0000313" key="12">
    <source>
        <dbReference type="EMBL" id="SMC24451.1"/>
    </source>
</evidence>
<keyword evidence="13" id="KW-1185">Reference proteome</keyword>
<evidence type="ECO:0000259" key="10">
    <source>
        <dbReference type="Pfam" id="PF02775"/>
    </source>
</evidence>
<dbReference type="SUPFAM" id="SSF52518">
    <property type="entry name" value="Thiamin diphosphate-binding fold (THDP-binding)"/>
    <property type="match status" value="1"/>
</dbReference>
<dbReference type="PANTHER" id="PTHR48084:SF4">
    <property type="entry name" value="2-OXOGLUTARATE OXIDOREDUCTASE SUBUNIT KORB"/>
    <property type="match status" value="1"/>
</dbReference>
<dbReference type="NCBIfam" id="TIGR02177">
    <property type="entry name" value="PorB_KorB"/>
    <property type="match status" value="1"/>
</dbReference>
<dbReference type="GO" id="GO:0045333">
    <property type="term" value="P:cellular respiration"/>
    <property type="evidence" value="ECO:0007669"/>
    <property type="project" value="UniProtKB-ARBA"/>
</dbReference>
<evidence type="ECO:0000256" key="6">
    <source>
        <dbReference type="ARBA" id="ARBA00023002"/>
    </source>
</evidence>
<reference evidence="12 13" key="1">
    <citation type="submission" date="2017-04" db="EMBL/GenBank/DDBJ databases">
        <authorList>
            <person name="Afonso C.L."/>
            <person name="Miller P.J."/>
            <person name="Scott M.A."/>
            <person name="Spackman E."/>
            <person name="Goraichik I."/>
            <person name="Dimitrov K.M."/>
            <person name="Suarez D.L."/>
            <person name="Swayne D.E."/>
        </authorList>
    </citation>
    <scope>NUCLEOTIDE SEQUENCE [LARGE SCALE GENOMIC DNA]</scope>
    <source>
        <strain evidence="12 13">DSM 13146</strain>
    </source>
</reference>
<keyword evidence="4" id="KW-0479">Metal-binding</keyword>
<feature type="domain" description="Thiamine pyrophosphate enzyme TPP-binding" evidence="10">
    <location>
        <begin position="52"/>
        <end position="195"/>
    </location>
</feature>
<dbReference type="GO" id="GO:0051536">
    <property type="term" value="F:iron-sulfur cluster binding"/>
    <property type="evidence" value="ECO:0007669"/>
    <property type="project" value="UniProtKB-KW"/>
</dbReference>
<evidence type="ECO:0000256" key="8">
    <source>
        <dbReference type="ARBA" id="ARBA00023014"/>
    </source>
</evidence>
<dbReference type="Gene3D" id="3.40.50.970">
    <property type="match status" value="1"/>
</dbReference>
<dbReference type="InterPro" id="IPR011896">
    <property type="entry name" value="OFOB"/>
</dbReference>
<keyword evidence="5" id="KW-0460">Magnesium</keyword>
<dbReference type="InterPro" id="IPR032686">
    <property type="entry name" value="PFO_beta_C"/>
</dbReference>
<proteinExistence type="predicted"/>
<evidence type="ECO:0000256" key="2">
    <source>
        <dbReference type="ARBA" id="ARBA00001964"/>
    </source>
</evidence>
<keyword evidence="7" id="KW-0408">Iron</keyword>
<sequence>MNVHDPFQNDVEIQWCPGCPNFGILTALKRAFVDLQLEPHQVCLVSGIGQAAKLPHYLRCNFFNGLHGRAIPVALGIHAANPTLTTVVTTGEGDCYGEGGNHLLHAFRRNPNMTVVVHNNEIYALTKGQGSPTTPVGEVRSLQVHGVEMTPLNMPAVAVLHDGAFVARGFAADPDHLKDLLVEAVRCPGLSLVEVIQPCITWGPHPVSWYKERLRPVPTDHDPTNREAALRLLLGQDGRFVTGVIYRGTERPLFGHRFRSAVGNEPLGRLGFPENDVVRSLLDKFRAH</sequence>
<dbReference type="Pfam" id="PF02775">
    <property type="entry name" value="TPP_enzyme_C"/>
    <property type="match status" value="1"/>
</dbReference>
<dbReference type="Proteomes" id="UP000192783">
    <property type="component" value="Unassembled WGS sequence"/>
</dbReference>
<dbReference type="InterPro" id="IPR029061">
    <property type="entry name" value="THDP-binding"/>
</dbReference>
<dbReference type="GO" id="GO:0044281">
    <property type="term" value="P:small molecule metabolic process"/>
    <property type="evidence" value="ECO:0007669"/>
    <property type="project" value="UniProtKB-ARBA"/>
</dbReference>
<evidence type="ECO:0000313" key="13">
    <source>
        <dbReference type="Proteomes" id="UP000192783"/>
    </source>
</evidence>
<organism evidence="12 13">
    <name type="scientific">Desulfacinum hydrothermale DSM 13146</name>
    <dbReference type="NCBI Taxonomy" id="1121390"/>
    <lineage>
        <taxon>Bacteria</taxon>
        <taxon>Pseudomonadati</taxon>
        <taxon>Thermodesulfobacteriota</taxon>
        <taxon>Syntrophobacteria</taxon>
        <taxon>Syntrophobacterales</taxon>
        <taxon>Syntrophobacteraceae</taxon>
        <taxon>Desulfacinum</taxon>
    </lineage>
</organism>
<gene>
    <name evidence="12" type="ORF">SAMN02746041_02000</name>
</gene>
<dbReference type="PANTHER" id="PTHR48084">
    <property type="entry name" value="2-OXOGLUTARATE OXIDOREDUCTASE SUBUNIT KORB-RELATED"/>
    <property type="match status" value="1"/>
</dbReference>
<comment type="cofactor">
    <cofactor evidence="2">
        <name>thiamine diphosphate</name>
        <dbReference type="ChEBI" id="CHEBI:58937"/>
    </cofactor>
</comment>
<accession>A0A1W1XLM5</accession>
<evidence type="ECO:0000259" key="11">
    <source>
        <dbReference type="Pfam" id="PF12367"/>
    </source>
</evidence>
<feature type="domain" description="Pyruvate ferredoxin oxidoreductase beta subunit C-terminal" evidence="11">
    <location>
        <begin position="207"/>
        <end position="259"/>
    </location>
</feature>
<dbReference type="GO" id="GO:0016625">
    <property type="term" value="F:oxidoreductase activity, acting on the aldehyde or oxo group of donors, iron-sulfur protein as acceptor"/>
    <property type="evidence" value="ECO:0007669"/>
    <property type="project" value="UniProtKB-ARBA"/>
</dbReference>
<keyword evidence="9" id="KW-0786">Thiamine pyrophosphate</keyword>
<evidence type="ECO:0000256" key="9">
    <source>
        <dbReference type="ARBA" id="ARBA00023052"/>
    </source>
</evidence>
<dbReference type="Pfam" id="PF12367">
    <property type="entry name" value="PFO_beta_C"/>
    <property type="match status" value="1"/>
</dbReference>
<dbReference type="STRING" id="1121390.SAMN02746041_02000"/>
<name>A0A1W1XLM5_9BACT</name>
<dbReference type="GO" id="GO:0030976">
    <property type="term" value="F:thiamine pyrophosphate binding"/>
    <property type="evidence" value="ECO:0007669"/>
    <property type="project" value="InterPro"/>
</dbReference>
<dbReference type="OrthoDB" id="9775140at2"/>
<evidence type="ECO:0000256" key="4">
    <source>
        <dbReference type="ARBA" id="ARBA00022723"/>
    </source>
</evidence>
<comment type="cofactor">
    <cofactor evidence="1">
        <name>Mg(2+)</name>
        <dbReference type="ChEBI" id="CHEBI:18420"/>
    </cofactor>
</comment>
<dbReference type="RefSeq" id="WP_084057738.1">
    <property type="nucleotide sequence ID" value="NZ_FWXF01000010.1"/>
</dbReference>
<evidence type="ECO:0000256" key="5">
    <source>
        <dbReference type="ARBA" id="ARBA00022842"/>
    </source>
</evidence>
<evidence type="ECO:0000256" key="1">
    <source>
        <dbReference type="ARBA" id="ARBA00001946"/>
    </source>
</evidence>
<keyword evidence="6" id="KW-0560">Oxidoreductase</keyword>
<evidence type="ECO:0000256" key="7">
    <source>
        <dbReference type="ARBA" id="ARBA00023004"/>
    </source>
</evidence>
<dbReference type="EMBL" id="FWXF01000010">
    <property type="protein sequence ID" value="SMC24451.1"/>
    <property type="molecule type" value="Genomic_DNA"/>
</dbReference>
<dbReference type="InterPro" id="IPR051457">
    <property type="entry name" value="2-oxoacid:Fd_oxidoreductase"/>
</dbReference>
<keyword evidence="8" id="KW-0411">Iron-sulfur</keyword>
<dbReference type="InterPro" id="IPR011766">
    <property type="entry name" value="TPP_enzyme_TPP-bd"/>
</dbReference>
<evidence type="ECO:0000256" key="3">
    <source>
        <dbReference type="ARBA" id="ARBA00001966"/>
    </source>
</evidence>
<dbReference type="GO" id="GO:0046872">
    <property type="term" value="F:metal ion binding"/>
    <property type="evidence" value="ECO:0007669"/>
    <property type="project" value="UniProtKB-KW"/>
</dbReference>
<dbReference type="AlphaFoldDB" id="A0A1W1XLM5"/>
<protein>
    <submittedName>
        <fullName evidence="12">2-oxoglutarate ferredoxin oxidoreductase subunit beta</fullName>
    </submittedName>
</protein>